<feature type="transmembrane region" description="Helical" evidence="2">
    <location>
        <begin position="66"/>
        <end position="84"/>
    </location>
</feature>
<reference evidence="3 4" key="1">
    <citation type="journal article" date="2013" name="PLoS Genet.">
        <title>Distinctive expansion of potential virulence genes in the genome of the oomycete fish pathogen Saprolegnia parasitica.</title>
        <authorList>
            <person name="Jiang R.H."/>
            <person name="de Bruijn I."/>
            <person name="Haas B.J."/>
            <person name="Belmonte R."/>
            <person name="Lobach L."/>
            <person name="Christie J."/>
            <person name="van den Ackerveken G."/>
            <person name="Bottin A."/>
            <person name="Bulone V."/>
            <person name="Diaz-Moreno S.M."/>
            <person name="Dumas B."/>
            <person name="Fan L."/>
            <person name="Gaulin E."/>
            <person name="Govers F."/>
            <person name="Grenville-Briggs L.J."/>
            <person name="Horner N.R."/>
            <person name="Levin J.Z."/>
            <person name="Mammella M."/>
            <person name="Meijer H.J."/>
            <person name="Morris P."/>
            <person name="Nusbaum C."/>
            <person name="Oome S."/>
            <person name="Phillips A.J."/>
            <person name="van Rooyen D."/>
            <person name="Rzeszutek E."/>
            <person name="Saraiva M."/>
            <person name="Secombes C.J."/>
            <person name="Seidl M.F."/>
            <person name="Snel B."/>
            <person name="Stassen J.H."/>
            <person name="Sykes S."/>
            <person name="Tripathy S."/>
            <person name="van den Berg H."/>
            <person name="Vega-Arreguin J.C."/>
            <person name="Wawra S."/>
            <person name="Young S.K."/>
            <person name="Zeng Q."/>
            <person name="Dieguez-Uribeondo J."/>
            <person name="Russ C."/>
            <person name="Tyler B.M."/>
            <person name="van West P."/>
        </authorList>
    </citation>
    <scope>NUCLEOTIDE SEQUENCE [LARGE SCALE GENOMIC DNA]</scope>
    <source>
        <strain evidence="3 4">CBS 223.65</strain>
    </source>
</reference>
<dbReference type="GeneID" id="24125616"/>
<dbReference type="KEGG" id="spar:SPRG_03086"/>
<dbReference type="OrthoDB" id="68481at2759"/>
<dbReference type="Proteomes" id="UP000030745">
    <property type="component" value="Unassembled WGS sequence"/>
</dbReference>
<dbReference type="VEuPathDB" id="FungiDB:SPRG_03086"/>
<dbReference type="STRING" id="695850.A0A067D0Q4"/>
<evidence type="ECO:0000313" key="4">
    <source>
        <dbReference type="Proteomes" id="UP000030745"/>
    </source>
</evidence>
<evidence type="ECO:0000256" key="2">
    <source>
        <dbReference type="SAM" id="Phobius"/>
    </source>
</evidence>
<feature type="compositionally biased region" description="Low complexity" evidence="1">
    <location>
        <begin position="550"/>
        <end position="573"/>
    </location>
</feature>
<gene>
    <name evidence="3" type="ORF">SPRG_03086</name>
</gene>
<feature type="transmembrane region" description="Helical" evidence="2">
    <location>
        <begin position="104"/>
        <end position="121"/>
    </location>
</feature>
<feature type="transmembrane region" description="Helical" evidence="2">
    <location>
        <begin position="401"/>
        <end position="422"/>
    </location>
</feature>
<dbReference type="AlphaFoldDB" id="A0A067D0Q4"/>
<feature type="transmembrane region" description="Helical" evidence="2">
    <location>
        <begin position="206"/>
        <end position="224"/>
    </location>
</feature>
<keyword evidence="4" id="KW-1185">Reference proteome</keyword>
<keyword evidence="2" id="KW-0812">Transmembrane</keyword>
<feature type="transmembrane region" description="Helical" evidence="2">
    <location>
        <begin position="244"/>
        <end position="265"/>
    </location>
</feature>
<name>A0A067D0Q4_SAPPC</name>
<evidence type="ECO:0000256" key="1">
    <source>
        <dbReference type="SAM" id="MobiDB-lite"/>
    </source>
</evidence>
<proteinExistence type="predicted"/>
<keyword evidence="2" id="KW-1133">Transmembrane helix</keyword>
<feature type="region of interest" description="Disordered" evidence="1">
    <location>
        <begin position="546"/>
        <end position="581"/>
    </location>
</feature>
<protein>
    <recommendedName>
        <fullName evidence="5">EF-hand domain-containing protein</fullName>
    </recommendedName>
</protein>
<keyword evidence="2" id="KW-0472">Membrane</keyword>
<evidence type="ECO:0008006" key="5">
    <source>
        <dbReference type="Google" id="ProtNLM"/>
    </source>
</evidence>
<dbReference type="OMA" id="TASHAKY"/>
<dbReference type="RefSeq" id="XP_012197054.1">
    <property type="nucleotide sequence ID" value="XM_012341664.1"/>
</dbReference>
<feature type="transmembrane region" description="Helical" evidence="2">
    <location>
        <begin position="26"/>
        <end position="45"/>
    </location>
</feature>
<evidence type="ECO:0000313" key="3">
    <source>
        <dbReference type="EMBL" id="KDO32612.1"/>
    </source>
</evidence>
<dbReference type="EMBL" id="KK583195">
    <property type="protein sequence ID" value="KDO32612.1"/>
    <property type="molecule type" value="Genomic_DNA"/>
</dbReference>
<organism evidence="3 4">
    <name type="scientific">Saprolegnia parasitica (strain CBS 223.65)</name>
    <dbReference type="NCBI Taxonomy" id="695850"/>
    <lineage>
        <taxon>Eukaryota</taxon>
        <taxon>Sar</taxon>
        <taxon>Stramenopiles</taxon>
        <taxon>Oomycota</taxon>
        <taxon>Saprolegniomycetes</taxon>
        <taxon>Saprolegniales</taxon>
        <taxon>Saprolegniaceae</taxon>
        <taxon>Saprolegnia</taxon>
    </lineage>
</organism>
<sequence length="581" mass="65172">MVAPAVSEAFPSDVLFHAGLEYSVRGTIYAFMATVLFVVVFRYGLKLLEGRTASHAKYFVLLNKMYKELMVGGLIQFSSNRLSQFGAVEQDSPAYQAWEVADDMVFFFAIALALQSALMFWRLQARNVALDTLALYTSEELYAEATNNGALATIPKPFVSASKLCIVRHFFLTKHKLPQLFSYPKYLRAVQDTEIIELFDVEVSTWILLLLVYSGLFFLSDVFVSYHNDLNLPETRKKVHDIRLIVIAVAIATLTVFMLLMYAYLKNVVYRMVLHAGGDEATLAASLKRVGDEEASSRIQETSSHALLKMHHVAEGLSDRHDRSSIGDLVLTIFRKVTGCKYKTASHRQASQLMDEHAMDLPWFSRKATHVGVKVLLTLNALYFGFLAQALVVLIPRDVGASHYLIGGLLVYLIGAHMVLLAPRIARQLAFVNATVRVNPAELKIVIEHYADVLQLQRKMARAVLAHLAAREVTIDVFVAGLKLDDPDETGYMEGAVLRKNIKRFGYKFSKLKFTSFVRLQFETKGTKVKYDRLLQMLHDEAAHHGDEALPSTTSDVPPTPTTSDKTTPLLSPRQVAKRFD</sequence>
<accession>A0A067D0Q4</accession>
<feature type="transmembrane region" description="Helical" evidence="2">
    <location>
        <begin position="375"/>
        <end position="395"/>
    </location>
</feature>